<evidence type="ECO:0000313" key="1">
    <source>
        <dbReference type="EMBL" id="OJJ40940.1"/>
    </source>
</evidence>
<dbReference type="GeneID" id="63749840"/>
<dbReference type="EMBL" id="KV878209">
    <property type="protein sequence ID" value="OJJ40940.1"/>
    <property type="molecule type" value="Genomic_DNA"/>
</dbReference>
<keyword evidence="2" id="KW-1185">Reference proteome</keyword>
<organism evidence="1 2">
    <name type="scientific">Aspergillus wentii DTO 134E9</name>
    <dbReference type="NCBI Taxonomy" id="1073089"/>
    <lineage>
        <taxon>Eukaryota</taxon>
        <taxon>Fungi</taxon>
        <taxon>Dikarya</taxon>
        <taxon>Ascomycota</taxon>
        <taxon>Pezizomycotina</taxon>
        <taxon>Eurotiomycetes</taxon>
        <taxon>Eurotiomycetidae</taxon>
        <taxon>Eurotiales</taxon>
        <taxon>Aspergillaceae</taxon>
        <taxon>Aspergillus</taxon>
        <taxon>Aspergillus subgen. Cremei</taxon>
    </lineage>
</organism>
<accession>A0A1L9S191</accession>
<dbReference type="Proteomes" id="UP000184383">
    <property type="component" value="Unassembled WGS sequence"/>
</dbReference>
<dbReference type="RefSeq" id="XP_040694616.1">
    <property type="nucleotide sequence ID" value="XM_040833992.1"/>
</dbReference>
<sequence length="69" mass="7515">MAPVFFTSTPPVVHGNTIIVAATHPSIETGAQNRDGSFLSDFYAFNYLFKGLGLEQTWLTAAVCHIENV</sequence>
<dbReference type="AlphaFoldDB" id="A0A1L9S191"/>
<dbReference type="OrthoDB" id="3000060at2759"/>
<name>A0A1L9S191_ASPWE</name>
<evidence type="ECO:0000313" key="2">
    <source>
        <dbReference type="Proteomes" id="UP000184383"/>
    </source>
</evidence>
<protein>
    <submittedName>
        <fullName evidence="1">Uncharacterized protein</fullName>
    </submittedName>
</protein>
<dbReference type="VEuPathDB" id="FungiDB:ASPWEDRAFT_34400"/>
<dbReference type="STRING" id="1073089.A0A1L9S191"/>
<reference evidence="2" key="1">
    <citation type="journal article" date="2017" name="Genome Biol.">
        <title>Comparative genomics reveals high biological diversity and specific adaptations in the industrially and medically important fungal genus Aspergillus.</title>
        <authorList>
            <person name="de Vries R.P."/>
            <person name="Riley R."/>
            <person name="Wiebenga A."/>
            <person name="Aguilar-Osorio G."/>
            <person name="Amillis S."/>
            <person name="Uchima C.A."/>
            <person name="Anderluh G."/>
            <person name="Asadollahi M."/>
            <person name="Askin M."/>
            <person name="Barry K."/>
            <person name="Battaglia E."/>
            <person name="Bayram O."/>
            <person name="Benocci T."/>
            <person name="Braus-Stromeyer S.A."/>
            <person name="Caldana C."/>
            <person name="Canovas D."/>
            <person name="Cerqueira G.C."/>
            <person name="Chen F."/>
            <person name="Chen W."/>
            <person name="Choi C."/>
            <person name="Clum A."/>
            <person name="Dos Santos R.A."/>
            <person name="Damasio A.R."/>
            <person name="Diallinas G."/>
            <person name="Emri T."/>
            <person name="Fekete E."/>
            <person name="Flipphi M."/>
            <person name="Freyberg S."/>
            <person name="Gallo A."/>
            <person name="Gournas C."/>
            <person name="Habgood R."/>
            <person name="Hainaut M."/>
            <person name="Harispe M.L."/>
            <person name="Henrissat B."/>
            <person name="Hilden K.S."/>
            <person name="Hope R."/>
            <person name="Hossain A."/>
            <person name="Karabika E."/>
            <person name="Karaffa L."/>
            <person name="Karanyi Z."/>
            <person name="Krasevec N."/>
            <person name="Kuo A."/>
            <person name="Kusch H."/>
            <person name="LaButti K."/>
            <person name="Lagendijk E.L."/>
            <person name="Lapidus A."/>
            <person name="Levasseur A."/>
            <person name="Lindquist E."/>
            <person name="Lipzen A."/>
            <person name="Logrieco A.F."/>
            <person name="MacCabe A."/>
            <person name="Maekelae M.R."/>
            <person name="Malavazi I."/>
            <person name="Melin P."/>
            <person name="Meyer V."/>
            <person name="Mielnichuk N."/>
            <person name="Miskei M."/>
            <person name="Molnar A.P."/>
            <person name="Mule G."/>
            <person name="Ngan C.Y."/>
            <person name="Orejas M."/>
            <person name="Orosz E."/>
            <person name="Ouedraogo J.P."/>
            <person name="Overkamp K.M."/>
            <person name="Park H.-S."/>
            <person name="Perrone G."/>
            <person name="Piumi F."/>
            <person name="Punt P.J."/>
            <person name="Ram A.F."/>
            <person name="Ramon A."/>
            <person name="Rauscher S."/>
            <person name="Record E."/>
            <person name="Riano-Pachon D.M."/>
            <person name="Robert V."/>
            <person name="Roehrig J."/>
            <person name="Ruller R."/>
            <person name="Salamov A."/>
            <person name="Salih N.S."/>
            <person name="Samson R.A."/>
            <person name="Sandor E."/>
            <person name="Sanguinetti M."/>
            <person name="Schuetze T."/>
            <person name="Sepcic K."/>
            <person name="Shelest E."/>
            <person name="Sherlock G."/>
            <person name="Sophianopoulou V."/>
            <person name="Squina F.M."/>
            <person name="Sun H."/>
            <person name="Susca A."/>
            <person name="Todd R.B."/>
            <person name="Tsang A."/>
            <person name="Unkles S.E."/>
            <person name="van de Wiele N."/>
            <person name="van Rossen-Uffink D."/>
            <person name="Oliveira J.V."/>
            <person name="Vesth T.C."/>
            <person name="Visser J."/>
            <person name="Yu J.-H."/>
            <person name="Zhou M."/>
            <person name="Andersen M.R."/>
            <person name="Archer D.B."/>
            <person name="Baker S.E."/>
            <person name="Benoit I."/>
            <person name="Brakhage A.A."/>
            <person name="Braus G.H."/>
            <person name="Fischer R."/>
            <person name="Frisvad J.C."/>
            <person name="Goldman G.H."/>
            <person name="Houbraken J."/>
            <person name="Oakley B."/>
            <person name="Pocsi I."/>
            <person name="Scazzocchio C."/>
            <person name="Seiboth B."/>
            <person name="vanKuyk P.A."/>
            <person name="Wortman J."/>
            <person name="Dyer P.S."/>
            <person name="Grigoriev I.V."/>
        </authorList>
    </citation>
    <scope>NUCLEOTIDE SEQUENCE [LARGE SCALE GENOMIC DNA]</scope>
    <source>
        <strain evidence="2">DTO 134E9</strain>
    </source>
</reference>
<proteinExistence type="predicted"/>
<gene>
    <name evidence="1" type="ORF">ASPWEDRAFT_34400</name>
</gene>